<evidence type="ECO:0000256" key="1">
    <source>
        <dbReference type="SAM" id="Phobius"/>
    </source>
</evidence>
<feature type="transmembrane region" description="Helical" evidence="1">
    <location>
        <begin position="70"/>
        <end position="91"/>
    </location>
</feature>
<gene>
    <name evidence="2" type="primary">ORF6</name>
</gene>
<evidence type="ECO:0000313" key="3">
    <source>
        <dbReference type="Proteomes" id="UP000289908"/>
    </source>
</evidence>
<sequence>MDIINLESGMAGGDWPDAPSDKMRRLLSRHSPECDGCYICKDSEEQTLLPPWKWTIPAETVGNEYSVKELLGLAACAFIIFVDCVALLVYISFFNLRDLLGSTFFWCTMIILLLSFALGVFMWVDTEHDIKLAWKVFKKHNSRNKRGHKKALDMATNMV</sequence>
<dbReference type="GeneID" id="41701528"/>
<dbReference type="EMBL" id="LC333428">
    <property type="protein sequence ID" value="BBB06452.1"/>
    <property type="molecule type" value="Genomic_DNA"/>
</dbReference>
<protein>
    <submittedName>
        <fullName evidence="2">Uncharacterized protein</fullName>
    </submittedName>
</protein>
<organism evidence="2">
    <name type="scientific">Rhinolophus gammaherpesvirus 1</name>
    <dbReference type="NCBI Taxonomy" id="2054179"/>
    <lineage>
        <taxon>Viruses</taxon>
        <taxon>Duplodnaviria</taxon>
        <taxon>Heunggongvirae</taxon>
        <taxon>Peploviricota</taxon>
        <taxon>Herviviricetes</taxon>
        <taxon>Herpesvirales</taxon>
        <taxon>Orthoherpesviridae</taxon>
        <taxon>Gammaherpesvirinae</taxon>
        <taxon>Percavirus</taxon>
        <taxon>Percavirus rhinolophidgamma1</taxon>
    </lineage>
</organism>
<evidence type="ECO:0000313" key="2">
    <source>
        <dbReference type="EMBL" id="BBB06452.1"/>
    </source>
</evidence>
<keyword evidence="1" id="KW-1133">Transmembrane helix</keyword>
<name>A0A2Z5UHT8_9GAMA</name>
<keyword evidence="1" id="KW-0812">Transmembrane</keyword>
<proteinExistence type="predicted"/>
<keyword evidence="1" id="KW-0472">Membrane</keyword>
<feature type="transmembrane region" description="Helical" evidence="1">
    <location>
        <begin position="103"/>
        <end position="124"/>
    </location>
</feature>
<dbReference type="RefSeq" id="YP_009551813.1">
    <property type="nucleotide sequence ID" value="NC_040539.1"/>
</dbReference>
<accession>A0A2Z5UHT8</accession>
<keyword evidence="3" id="KW-1185">Reference proteome</keyword>
<dbReference type="KEGG" id="vg:41701528"/>
<dbReference type="Proteomes" id="UP000289908">
    <property type="component" value="Segment"/>
</dbReference>
<reference evidence="2" key="1">
    <citation type="submission" date="2017-11" db="EMBL/GenBank/DDBJ databases">
        <title>Complete genome of Rhinolophus gammaherpesvirus-1.</title>
        <authorList>
            <person name="Maeda K."/>
            <person name="Noguchi K."/>
        </authorList>
    </citation>
    <scope>NUCLEOTIDE SEQUENCE [LARGE SCALE GENOMIC DNA]</scope>
    <source>
        <strain evidence="2">BV1</strain>
    </source>
</reference>